<protein>
    <recommendedName>
        <fullName evidence="3">RNase H type-1 domain-containing protein</fullName>
    </recommendedName>
</protein>
<name>A0A9J5ZTV8_SOLCO</name>
<reference evidence="1 2" key="1">
    <citation type="submission" date="2020-09" db="EMBL/GenBank/DDBJ databases">
        <title>De no assembly of potato wild relative species, Solanum commersonii.</title>
        <authorList>
            <person name="Cho K."/>
        </authorList>
    </citation>
    <scope>NUCLEOTIDE SEQUENCE [LARGE SCALE GENOMIC DNA]</scope>
    <source>
        <strain evidence="1">LZ3.2</strain>
        <tissue evidence="1">Leaf</tissue>
    </source>
</reference>
<evidence type="ECO:0008006" key="3">
    <source>
        <dbReference type="Google" id="ProtNLM"/>
    </source>
</evidence>
<comment type="caution">
    <text evidence="1">The sequence shown here is derived from an EMBL/GenBank/DDBJ whole genome shotgun (WGS) entry which is preliminary data.</text>
</comment>
<evidence type="ECO:0000313" key="1">
    <source>
        <dbReference type="EMBL" id="KAG5615415.1"/>
    </source>
</evidence>
<evidence type="ECO:0000313" key="2">
    <source>
        <dbReference type="Proteomes" id="UP000824120"/>
    </source>
</evidence>
<keyword evidence="2" id="KW-1185">Reference proteome</keyword>
<dbReference type="Proteomes" id="UP000824120">
    <property type="component" value="Chromosome 3"/>
</dbReference>
<gene>
    <name evidence="1" type="ORF">H5410_015239</name>
</gene>
<dbReference type="OrthoDB" id="1211021at2759"/>
<organism evidence="1 2">
    <name type="scientific">Solanum commersonii</name>
    <name type="common">Commerson's wild potato</name>
    <name type="synonym">Commerson's nightshade</name>
    <dbReference type="NCBI Taxonomy" id="4109"/>
    <lineage>
        <taxon>Eukaryota</taxon>
        <taxon>Viridiplantae</taxon>
        <taxon>Streptophyta</taxon>
        <taxon>Embryophyta</taxon>
        <taxon>Tracheophyta</taxon>
        <taxon>Spermatophyta</taxon>
        <taxon>Magnoliopsida</taxon>
        <taxon>eudicotyledons</taxon>
        <taxon>Gunneridae</taxon>
        <taxon>Pentapetalae</taxon>
        <taxon>asterids</taxon>
        <taxon>lamiids</taxon>
        <taxon>Solanales</taxon>
        <taxon>Solanaceae</taxon>
        <taxon>Solanoideae</taxon>
        <taxon>Solaneae</taxon>
        <taxon>Solanum</taxon>
    </lineage>
</organism>
<sequence length="102" mass="11692">MVVVLKGTMEESCIEGAWPSPWRTEDIVNKIKLLVKSNQVTTNHFFREANKVTDKLASLSHTTDNSGIYSNFNALPRQMKGLLNTDRWKLPYFQVSRRKHGA</sequence>
<dbReference type="AlphaFoldDB" id="A0A9J5ZTV8"/>
<accession>A0A9J5ZTV8</accession>
<proteinExistence type="predicted"/>
<dbReference type="EMBL" id="JACXVP010000003">
    <property type="protein sequence ID" value="KAG5615415.1"/>
    <property type="molecule type" value="Genomic_DNA"/>
</dbReference>